<reference evidence="5" key="1">
    <citation type="submission" date="2015-03" db="EMBL/GenBank/DDBJ databases">
        <authorList>
            <person name="Urmite Genomes"/>
        </authorList>
    </citation>
    <scope>NUCLEOTIDE SEQUENCE [LARGE SCALE GENOMIC DNA]</scope>
    <source>
        <strain evidence="5">Arc-Hr</strain>
    </source>
</reference>
<feature type="domain" description="MOFRL" evidence="2">
    <location>
        <begin position="335"/>
        <end position="432"/>
    </location>
</feature>
<dbReference type="InterPro" id="IPR038614">
    <property type="entry name" value="GK_N_sf"/>
</dbReference>
<dbReference type="RefSeq" id="WP_089777795.1">
    <property type="nucleotide sequence ID" value="NZ_CABLRR010000002.1"/>
</dbReference>
<dbReference type="InterPro" id="IPR039760">
    <property type="entry name" value="MOFRL_protein"/>
</dbReference>
<keyword evidence="4" id="KW-0670">Pyruvate</keyword>
<evidence type="ECO:0000256" key="1">
    <source>
        <dbReference type="SAM" id="MobiDB-lite"/>
    </source>
</evidence>
<dbReference type="OrthoDB" id="10741at2157"/>
<dbReference type="PANTHER" id="PTHR12227:SF0">
    <property type="entry name" value="GLYCERATE KINASE"/>
    <property type="match status" value="1"/>
</dbReference>
<dbReference type="Gene3D" id="3.40.50.10180">
    <property type="entry name" value="Glycerate kinase, MOFRL-like N-terminal domain"/>
    <property type="match status" value="1"/>
</dbReference>
<dbReference type="InterPro" id="IPR007835">
    <property type="entry name" value="MOFRL"/>
</dbReference>
<dbReference type="EMBL" id="CSTE01000002">
    <property type="protein sequence ID" value="CQR49942.1"/>
    <property type="molecule type" value="Genomic_DNA"/>
</dbReference>
<evidence type="ECO:0000313" key="4">
    <source>
        <dbReference type="EMBL" id="CQR49942.1"/>
    </source>
</evidence>
<dbReference type="GO" id="GO:0005737">
    <property type="term" value="C:cytoplasm"/>
    <property type="evidence" value="ECO:0007669"/>
    <property type="project" value="TreeGrafter"/>
</dbReference>
<dbReference type="GO" id="GO:0008887">
    <property type="term" value="F:glycerate kinase activity"/>
    <property type="evidence" value="ECO:0007669"/>
    <property type="project" value="InterPro"/>
</dbReference>
<dbReference type="SUPFAM" id="SSF82544">
    <property type="entry name" value="GckA/TtuD-like"/>
    <property type="match status" value="1"/>
</dbReference>
<dbReference type="AlphaFoldDB" id="A0A0D6JPU9"/>
<feature type="domain" description="MOFRL-associated" evidence="3">
    <location>
        <begin position="18"/>
        <end position="250"/>
    </location>
</feature>
<evidence type="ECO:0000313" key="5">
    <source>
        <dbReference type="Proteomes" id="UP000198902"/>
    </source>
</evidence>
<evidence type="ECO:0000259" key="3">
    <source>
        <dbReference type="Pfam" id="PF13660"/>
    </source>
</evidence>
<evidence type="ECO:0000259" key="2">
    <source>
        <dbReference type="Pfam" id="PF05161"/>
    </source>
</evidence>
<protein>
    <submittedName>
        <fullName evidence="4">Putative hydroxypyruvate reductase</fullName>
    </submittedName>
</protein>
<dbReference type="Pfam" id="PF05161">
    <property type="entry name" value="MOFRL"/>
    <property type="match status" value="1"/>
</dbReference>
<proteinExistence type="predicted"/>
<dbReference type="Pfam" id="PF13660">
    <property type="entry name" value="DUF4147"/>
    <property type="match status" value="1"/>
</dbReference>
<sequence>MQEFDARTPTPAHETAIDCLRAGVEAVLPDRVVRESVSLDGDTLTVADAAYDLTAYDRILVVGGGKAGNGVADALEAVLGDRIDGGVVVTPDPTPSPDGRIERLPGDHPVPSARGVESTRRLADLLTDLDDRTLVLAAITGGASAVLPAPAEGVSLAELQETTDRLLESGAEIHDLNAVRKHVSTLKGGGLARLAAPATVVGLVLSDVVGNDLGVIASGPTAPDETTYDDALDVLDRFDLDVPKSVRTRLARGSAGDIPETPKPGDPVFDRVTNHVLADTFTALDVAREVADERGYDPLVLSSRVRGEAREAAKTHVAVAEEALATGNPIPAPAVVLSGGECTVTVRGDGDGGPNLEFCLAAAAELPEAAVLASIDSDGKDGGTDVAGAIVDSSSVDAGDARAALARNDALPVLREAGALVESGATGTNVNDLRVLVVGGGV</sequence>
<name>A0A0D6JPU9_9EURY</name>
<dbReference type="PANTHER" id="PTHR12227">
    <property type="entry name" value="GLYCERATE KINASE"/>
    <property type="match status" value="1"/>
</dbReference>
<organism evidence="4 5">
    <name type="scientific">Haloferax massiliensis</name>
    <dbReference type="NCBI Taxonomy" id="1476858"/>
    <lineage>
        <taxon>Archaea</taxon>
        <taxon>Methanobacteriati</taxon>
        <taxon>Methanobacteriota</taxon>
        <taxon>Stenosarchaea group</taxon>
        <taxon>Halobacteria</taxon>
        <taxon>Halobacteriales</taxon>
        <taxon>Haloferacaceae</taxon>
        <taxon>Haloferax</taxon>
    </lineage>
</organism>
<dbReference type="InterPro" id="IPR037035">
    <property type="entry name" value="GK-like_C_sf"/>
</dbReference>
<gene>
    <name evidence="4" type="primary">ttuD</name>
    <name evidence="4" type="ORF">BN996_01418</name>
</gene>
<accession>A0A0D6JPU9</accession>
<dbReference type="InterPro" id="IPR025286">
    <property type="entry name" value="MOFRL_assoc_dom"/>
</dbReference>
<dbReference type="Gene3D" id="3.40.1480.10">
    <property type="entry name" value="MOFRL domain"/>
    <property type="match status" value="1"/>
</dbReference>
<keyword evidence="5" id="KW-1185">Reference proteome</keyword>
<dbReference type="Proteomes" id="UP000198902">
    <property type="component" value="Unassembled WGS sequence"/>
</dbReference>
<feature type="region of interest" description="Disordered" evidence="1">
    <location>
        <begin position="92"/>
        <end position="116"/>
    </location>
</feature>